<dbReference type="Proteomes" id="UP001157186">
    <property type="component" value="Unassembled WGS sequence"/>
</dbReference>
<protein>
    <submittedName>
        <fullName evidence="2">Uncharacterized protein</fullName>
    </submittedName>
</protein>
<feature type="transmembrane region" description="Helical" evidence="1">
    <location>
        <begin position="16"/>
        <end position="34"/>
    </location>
</feature>
<feature type="transmembrane region" description="Helical" evidence="1">
    <location>
        <begin position="46"/>
        <end position="71"/>
    </location>
</feature>
<evidence type="ECO:0000256" key="1">
    <source>
        <dbReference type="SAM" id="Phobius"/>
    </source>
</evidence>
<keyword evidence="1" id="KW-1133">Transmembrane helix</keyword>
<evidence type="ECO:0000313" key="3">
    <source>
        <dbReference type="Proteomes" id="UP001157186"/>
    </source>
</evidence>
<sequence length="170" mass="19792">MEQCVISYQQSTRNRGLFNLIALIVILSIATYFAEFEDKLASLKEAILTAQIFVTFIVLSIALIITYLLVISFRDVLLNSKFSLKLYETYLVFTEPNNWMNKSYKLDYKDIVEVHKEYWVGESNEFYVKTRNGKRYDFPNLKDESAEQALDYLSTNLKHVKVVIDGSKNT</sequence>
<evidence type="ECO:0000313" key="2">
    <source>
        <dbReference type="EMBL" id="GLX76686.1"/>
    </source>
</evidence>
<gene>
    <name evidence="2" type="ORF">tinsulaeT_00260</name>
</gene>
<proteinExistence type="predicted"/>
<dbReference type="EMBL" id="BSST01000001">
    <property type="protein sequence ID" value="GLX76686.1"/>
    <property type="molecule type" value="Genomic_DNA"/>
</dbReference>
<keyword evidence="1" id="KW-0472">Membrane</keyword>
<comment type="caution">
    <text evidence="2">The sequence shown here is derived from an EMBL/GenBank/DDBJ whole genome shotgun (WGS) entry which is preliminary data.</text>
</comment>
<keyword evidence="1" id="KW-0812">Transmembrane</keyword>
<keyword evidence="3" id="KW-1185">Reference proteome</keyword>
<accession>A0ABQ6GRA9</accession>
<dbReference type="RefSeq" id="WP_284242476.1">
    <property type="nucleotide sequence ID" value="NZ_BSST01000001.1"/>
</dbReference>
<organism evidence="2 3">
    <name type="scientific">Thalassotalea insulae</name>
    <dbReference type="NCBI Taxonomy" id="2056778"/>
    <lineage>
        <taxon>Bacteria</taxon>
        <taxon>Pseudomonadati</taxon>
        <taxon>Pseudomonadota</taxon>
        <taxon>Gammaproteobacteria</taxon>
        <taxon>Alteromonadales</taxon>
        <taxon>Colwelliaceae</taxon>
        <taxon>Thalassotalea</taxon>
    </lineage>
</organism>
<reference evidence="2 3" key="1">
    <citation type="submission" date="2023-03" db="EMBL/GenBank/DDBJ databases">
        <title>Draft genome sequence of Thalassotalea insulae KCTC 62186T.</title>
        <authorList>
            <person name="Sawabe T."/>
        </authorList>
    </citation>
    <scope>NUCLEOTIDE SEQUENCE [LARGE SCALE GENOMIC DNA]</scope>
    <source>
        <strain evidence="2 3">KCTC 62186</strain>
    </source>
</reference>
<name>A0ABQ6GRA9_9GAMM</name>